<protein>
    <submittedName>
        <fullName evidence="1">Gypsy retrotransposon integrase 1</fullName>
    </submittedName>
</protein>
<gene>
    <name evidence="1" type="primary">GIN1</name>
</gene>
<reference evidence="1" key="2">
    <citation type="submission" date="2016-06" db="EMBL/GenBank/DDBJ databases">
        <title>The genome of a short-lived fish provides insights into sex chromosome evolution and the genetic control of aging.</title>
        <authorList>
            <person name="Reichwald K."/>
            <person name="Felder M."/>
            <person name="Petzold A."/>
            <person name="Koch P."/>
            <person name="Groth M."/>
            <person name="Platzer M."/>
        </authorList>
    </citation>
    <scope>NUCLEOTIDE SEQUENCE</scope>
    <source>
        <tissue evidence="1">Brain</tissue>
    </source>
</reference>
<sequence>EISSYDEGSLVGANWVDRLPWFLLGLRSALKEDLKSSPAELVLGQPITVPYSTFKFSELKLVKNSQTIKLFLFF</sequence>
<dbReference type="EMBL" id="HAEJ01017559">
    <property type="protein sequence ID" value="SBS58016.1"/>
    <property type="molecule type" value="Transcribed_RNA"/>
</dbReference>
<proteinExistence type="predicted"/>
<organism evidence="1">
    <name type="scientific">Nothobranchius furzeri</name>
    <name type="common">Turquoise killifish</name>
    <dbReference type="NCBI Taxonomy" id="105023"/>
    <lineage>
        <taxon>Eukaryota</taxon>
        <taxon>Metazoa</taxon>
        <taxon>Chordata</taxon>
        <taxon>Craniata</taxon>
        <taxon>Vertebrata</taxon>
        <taxon>Euteleostomi</taxon>
        <taxon>Actinopterygii</taxon>
        <taxon>Neopterygii</taxon>
        <taxon>Teleostei</taxon>
        <taxon>Neoteleostei</taxon>
        <taxon>Acanthomorphata</taxon>
        <taxon>Ovalentaria</taxon>
        <taxon>Atherinomorphae</taxon>
        <taxon>Cyprinodontiformes</taxon>
        <taxon>Nothobranchiidae</taxon>
        <taxon>Nothobranchius</taxon>
    </lineage>
</organism>
<evidence type="ECO:0000313" key="1">
    <source>
        <dbReference type="EMBL" id="SBS58016.1"/>
    </source>
</evidence>
<feature type="non-terminal residue" evidence="1">
    <location>
        <position position="74"/>
    </location>
</feature>
<accession>A0A1A8VDS3</accession>
<reference evidence="1" key="1">
    <citation type="submission" date="2016-05" db="EMBL/GenBank/DDBJ databases">
        <authorList>
            <person name="Lavstsen T."/>
            <person name="Jespersen J.S."/>
        </authorList>
    </citation>
    <scope>NUCLEOTIDE SEQUENCE</scope>
    <source>
        <tissue evidence="1">Brain</tissue>
    </source>
</reference>
<name>A0A1A8VDS3_NOTFU</name>
<feature type="non-terminal residue" evidence="1">
    <location>
        <position position="1"/>
    </location>
</feature>
<dbReference type="AlphaFoldDB" id="A0A1A8VDS3"/>